<accession>A0A811KTP3</accession>
<feature type="domain" description="Cysteine-rich DPF motif" evidence="3">
    <location>
        <begin position="33"/>
        <end position="130"/>
    </location>
</feature>
<dbReference type="Pfam" id="PF10170">
    <property type="entry name" value="C6_DPF"/>
    <property type="match status" value="1"/>
</dbReference>
<reference evidence="4" key="1">
    <citation type="submission" date="2020-09" db="EMBL/GenBank/DDBJ databases">
        <authorList>
            <person name="Kikuchi T."/>
        </authorList>
    </citation>
    <scope>NUCLEOTIDE SEQUENCE</scope>
    <source>
        <strain evidence="4">SH1</strain>
    </source>
</reference>
<protein>
    <recommendedName>
        <fullName evidence="2">Cysteine-rich DPF motif domain-containing protein 1</fullName>
    </recommendedName>
</protein>
<dbReference type="Proteomes" id="UP000783686">
    <property type="component" value="Unassembled WGS sequence"/>
</dbReference>
<name>A0A811KTP3_9BILA</name>
<organism evidence="4 5">
    <name type="scientific">Bursaphelenchus okinawaensis</name>
    <dbReference type="NCBI Taxonomy" id="465554"/>
    <lineage>
        <taxon>Eukaryota</taxon>
        <taxon>Metazoa</taxon>
        <taxon>Ecdysozoa</taxon>
        <taxon>Nematoda</taxon>
        <taxon>Chromadorea</taxon>
        <taxon>Rhabditida</taxon>
        <taxon>Tylenchina</taxon>
        <taxon>Tylenchomorpha</taxon>
        <taxon>Aphelenchoidea</taxon>
        <taxon>Aphelenchoididae</taxon>
        <taxon>Bursaphelenchus</taxon>
    </lineage>
</organism>
<evidence type="ECO:0000313" key="5">
    <source>
        <dbReference type="Proteomes" id="UP000614601"/>
    </source>
</evidence>
<proteinExistence type="inferred from homology"/>
<sequence length="159" mass="18573">MAENEDIKVVEDQAQQPKNLEEKKERVDDRQQFMCSICGLCELTKYGRLEHKTISAHGEVFYILDPFVPYDIHKVDFRVSDFVIFGSKCSICQQPVCVSKACSLFYHSNYCLYCVEREQHRFPKEIINDLHKRFAQISKKDVPNTSKETLKEDVLTKTT</sequence>
<dbReference type="InterPro" id="IPR042426">
    <property type="entry name" value="CDPF1"/>
</dbReference>
<comment type="caution">
    <text evidence="4">The sequence shown here is derived from an EMBL/GenBank/DDBJ whole genome shotgun (WGS) entry which is preliminary data.</text>
</comment>
<keyword evidence="5" id="KW-1185">Reference proteome</keyword>
<dbReference type="InterPro" id="IPR018785">
    <property type="entry name" value="CDPF1_dom"/>
</dbReference>
<evidence type="ECO:0000259" key="3">
    <source>
        <dbReference type="Pfam" id="PF10170"/>
    </source>
</evidence>
<comment type="similarity">
    <text evidence="1">Belongs to the CDPF1 family.</text>
</comment>
<evidence type="ECO:0000256" key="1">
    <source>
        <dbReference type="ARBA" id="ARBA00007917"/>
    </source>
</evidence>
<dbReference type="AlphaFoldDB" id="A0A811KTP3"/>
<dbReference type="EMBL" id="CAJFDH010000004">
    <property type="protein sequence ID" value="CAD5218820.1"/>
    <property type="molecule type" value="Genomic_DNA"/>
</dbReference>
<dbReference type="EMBL" id="CAJFCW020000004">
    <property type="protein sequence ID" value="CAG9111851.1"/>
    <property type="molecule type" value="Genomic_DNA"/>
</dbReference>
<dbReference type="Proteomes" id="UP000614601">
    <property type="component" value="Unassembled WGS sequence"/>
</dbReference>
<evidence type="ECO:0000313" key="4">
    <source>
        <dbReference type="EMBL" id="CAD5218820.1"/>
    </source>
</evidence>
<gene>
    <name evidence="4" type="ORF">BOKJ2_LOCUS8030</name>
</gene>
<dbReference type="PRINTS" id="PR01995">
    <property type="entry name" value="UPF0595"/>
</dbReference>
<dbReference type="OrthoDB" id="191995at2759"/>
<dbReference type="PANTHER" id="PTHR31849">
    <property type="entry name" value="CYSTEINE-RICH PDF MOTIF DOMAIN-CONTAINING PROTEIN 1"/>
    <property type="match status" value="1"/>
</dbReference>
<dbReference type="PANTHER" id="PTHR31849:SF1">
    <property type="entry name" value="CYSTEINE-RICH DPF MOTIF DOMAIN-CONTAINING PROTEIN 1"/>
    <property type="match status" value="1"/>
</dbReference>
<evidence type="ECO:0000256" key="2">
    <source>
        <dbReference type="ARBA" id="ARBA00014801"/>
    </source>
</evidence>